<keyword evidence="2" id="KW-1185">Reference proteome</keyword>
<organism evidence="1 2">
    <name type="scientific">Euphydryas editha</name>
    <name type="common">Edith's checkerspot</name>
    <dbReference type="NCBI Taxonomy" id="104508"/>
    <lineage>
        <taxon>Eukaryota</taxon>
        <taxon>Metazoa</taxon>
        <taxon>Ecdysozoa</taxon>
        <taxon>Arthropoda</taxon>
        <taxon>Hexapoda</taxon>
        <taxon>Insecta</taxon>
        <taxon>Pterygota</taxon>
        <taxon>Neoptera</taxon>
        <taxon>Endopterygota</taxon>
        <taxon>Lepidoptera</taxon>
        <taxon>Glossata</taxon>
        <taxon>Ditrysia</taxon>
        <taxon>Papilionoidea</taxon>
        <taxon>Nymphalidae</taxon>
        <taxon>Nymphalinae</taxon>
        <taxon>Euphydryas</taxon>
    </lineage>
</organism>
<reference evidence="1" key="1">
    <citation type="submission" date="2022-03" db="EMBL/GenBank/DDBJ databases">
        <authorList>
            <person name="Tunstrom K."/>
        </authorList>
    </citation>
    <scope>NUCLEOTIDE SEQUENCE</scope>
</reference>
<sequence length="692" mass="78738">MSKGSPNKKIVDLTRFAKSTFTLTFAIEILGIDVWHDCNEGWLDLGPCHQAIKIQYQLYPEQNYDLDILIWPHVVKIWCGAQYGYVRTWQFLERRWFAFSIKHAFPIRVLDLINHVAIINYTMGFNALSNNAKNDKNIEAFLPPLKFGERRYFGIVLEKEDGIDKYIRDTLWNIIEKYIPASYLDGCFDTPHNVTDIRHQDATLLKVKEIILSNNVQIKTELALESEELIKPKNRRESKAAKEKEKKKVVEVQKEKFLISLSGDAILAGIGKVISFESTGERPQDQSEVVVLISTNNLPGQDDLPIILVNIENLYDIPLSEFKKARITQIYTRWNLNDEEHESQKQYIKPGKPINFNDHHTVPLQLSRASAITATFLDKPFEIQLRGLRNPVITHNGNFFFGNSRDDLNFDSKLSSETKNSDVDILIAVTKINASILAKKKSAVVAGEFSLYPPQVSIDKLDRADFSTNDINSIRLSVLPDVVVPSSVILDAHMRISVSIGLVGCKPREINPSYSRMYCFVRDAEAVINMLQEIIKTNKNITFNNDSNNLLTGFAIDIGDMVIFYIEGQKNGKILEIYQTTARFYPQVKPLFSCSEQYLDRIYSDMLTTGIPFEMLKMFVPLNALLGCPQVYVKPTLPIPAKSACLKLARLAASQVEIVPFKSEMPTSEELKSFRLELCIPLRLDSIIVNED</sequence>
<proteinExistence type="predicted"/>
<protein>
    <submittedName>
        <fullName evidence="1">Uncharacterized protein</fullName>
    </submittedName>
</protein>
<name>A0AAU9TIW8_EUPED</name>
<evidence type="ECO:0000313" key="2">
    <source>
        <dbReference type="Proteomes" id="UP001153954"/>
    </source>
</evidence>
<dbReference type="AlphaFoldDB" id="A0AAU9TIW8"/>
<evidence type="ECO:0000313" key="1">
    <source>
        <dbReference type="EMBL" id="CAH2084695.1"/>
    </source>
</evidence>
<dbReference type="Proteomes" id="UP001153954">
    <property type="component" value="Unassembled WGS sequence"/>
</dbReference>
<accession>A0AAU9TIW8</accession>
<dbReference type="EMBL" id="CAKOGL010000003">
    <property type="protein sequence ID" value="CAH2084695.1"/>
    <property type="molecule type" value="Genomic_DNA"/>
</dbReference>
<comment type="caution">
    <text evidence="1">The sequence shown here is derived from an EMBL/GenBank/DDBJ whole genome shotgun (WGS) entry which is preliminary data.</text>
</comment>
<gene>
    <name evidence="1" type="ORF">EEDITHA_LOCUS1242</name>
</gene>